<dbReference type="GO" id="GO:0006508">
    <property type="term" value="P:proteolysis"/>
    <property type="evidence" value="ECO:0007669"/>
    <property type="project" value="InterPro"/>
</dbReference>
<evidence type="ECO:0000259" key="4">
    <source>
        <dbReference type="Pfam" id="PF00326"/>
    </source>
</evidence>
<dbReference type="PANTHER" id="PTHR42776:SF27">
    <property type="entry name" value="DIPEPTIDYL PEPTIDASE FAMILY MEMBER 6"/>
    <property type="match status" value="1"/>
</dbReference>
<keyword evidence="1" id="KW-0378">Hydrolase</keyword>
<dbReference type="EMBL" id="JACHMG010000001">
    <property type="protein sequence ID" value="MBB4688720.1"/>
    <property type="molecule type" value="Genomic_DNA"/>
</dbReference>
<sequence length="662" mass="70754">MAHDLETTMAYRTVTEHLRALHEPAFGRPHALREPHVTRDGERVVVTGAVYDELDGLPRTAVYTAENGELREVSAGRGSARAARFSPDGSTLAFLSDRREAGVFQLHLLLGGRLGEALAAPEVPGTVEYAHWSPDGRRILLGVAGLGADLSGGQGSGTNSKQKSEKPSWYPEVEDGATEGTDDAAWRSLWVYTVADGALTRLSPEGLNCWEAGWCGPEQVVTISSAEPGEDAWYQARLSLLGADGRVRELLGSAVQLGLPAGAPDGSRVAVVEAVCSDRWIVAGDLLLVDPATGAVERIGTEGTDVTALEWLDADRLGYLGQRRLDSVAGILDVPAGKVREVVSTELSFSGGSFYPHGAFTADGRVLTVQTSYELPPQLVLAGEERAETLASLAHPGTSYLRSVAGTAEVVTWTAPDGLEIDGVLCRPEGEGPFPLVVNVHGGPIWAFQNTWSMNYAWVPLLVSRGYAVLNPNPRGSGGRGQEFAGLVVGDMGGDDTHDYLSGIDALVERGLVDNDRVGLIGGSYGGFMSSWLVTQDRRFAAAVPIAPVTDWYSQSFTSNIAAWGNRFLDADPEQPGTRAHTRSPVLQASNVRTPCLNVAGALDRCTPPGQAREFHQALRAQGVPSQLVIYPEEGHGVRAFPAQLDFLARALQWFDRYLQGS</sequence>
<evidence type="ECO:0000256" key="1">
    <source>
        <dbReference type="ARBA" id="ARBA00022801"/>
    </source>
</evidence>
<dbReference type="RefSeq" id="WP_184783360.1">
    <property type="nucleotide sequence ID" value="NZ_JACHMG010000001.1"/>
</dbReference>
<dbReference type="GO" id="GO:0004177">
    <property type="term" value="F:aminopeptidase activity"/>
    <property type="evidence" value="ECO:0007669"/>
    <property type="project" value="UniProtKB-KW"/>
</dbReference>
<dbReference type="PANTHER" id="PTHR42776">
    <property type="entry name" value="SERINE PEPTIDASE S9 FAMILY MEMBER"/>
    <property type="match status" value="1"/>
</dbReference>
<dbReference type="SUPFAM" id="SSF82171">
    <property type="entry name" value="DPP6 N-terminal domain-like"/>
    <property type="match status" value="1"/>
</dbReference>
<dbReference type="InterPro" id="IPR011659">
    <property type="entry name" value="WD40"/>
</dbReference>
<dbReference type="InterPro" id="IPR001375">
    <property type="entry name" value="Peptidase_S9_cat"/>
</dbReference>
<dbReference type="Pfam" id="PF00326">
    <property type="entry name" value="Peptidase_S9"/>
    <property type="match status" value="1"/>
</dbReference>
<dbReference type="SUPFAM" id="SSF53474">
    <property type="entry name" value="alpha/beta-Hydrolases"/>
    <property type="match status" value="1"/>
</dbReference>
<feature type="domain" description="Peptidase S9 prolyl oligopeptidase catalytic" evidence="4">
    <location>
        <begin position="459"/>
        <end position="661"/>
    </location>
</feature>
<dbReference type="InterPro" id="IPR029058">
    <property type="entry name" value="AB_hydrolase_fold"/>
</dbReference>
<dbReference type="Proteomes" id="UP000581769">
    <property type="component" value="Unassembled WGS sequence"/>
</dbReference>
<organism evidence="5 6">
    <name type="scientific">Amycolatopsis jiangsuensis</name>
    <dbReference type="NCBI Taxonomy" id="1181879"/>
    <lineage>
        <taxon>Bacteria</taxon>
        <taxon>Bacillati</taxon>
        <taxon>Actinomycetota</taxon>
        <taxon>Actinomycetes</taxon>
        <taxon>Pseudonocardiales</taxon>
        <taxon>Pseudonocardiaceae</taxon>
        <taxon>Amycolatopsis</taxon>
    </lineage>
</organism>
<evidence type="ECO:0000256" key="3">
    <source>
        <dbReference type="SAM" id="MobiDB-lite"/>
    </source>
</evidence>
<dbReference type="AlphaFoldDB" id="A0A840J3T2"/>
<name>A0A840J3T2_9PSEU</name>
<dbReference type="Pfam" id="PF07676">
    <property type="entry name" value="PD40"/>
    <property type="match status" value="1"/>
</dbReference>
<comment type="caution">
    <text evidence="5">The sequence shown here is derived from an EMBL/GenBank/DDBJ whole genome shotgun (WGS) entry which is preliminary data.</text>
</comment>
<dbReference type="Gene3D" id="2.120.10.30">
    <property type="entry name" value="TolB, C-terminal domain"/>
    <property type="match status" value="2"/>
</dbReference>
<dbReference type="GO" id="GO:0004252">
    <property type="term" value="F:serine-type endopeptidase activity"/>
    <property type="evidence" value="ECO:0007669"/>
    <property type="project" value="TreeGrafter"/>
</dbReference>
<evidence type="ECO:0000313" key="5">
    <source>
        <dbReference type="EMBL" id="MBB4688720.1"/>
    </source>
</evidence>
<reference evidence="5 6" key="1">
    <citation type="submission" date="2020-08" db="EMBL/GenBank/DDBJ databases">
        <title>Sequencing the genomes of 1000 actinobacteria strains.</title>
        <authorList>
            <person name="Klenk H.-P."/>
        </authorList>
    </citation>
    <scope>NUCLEOTIDE SEQUENCE [LARGE SCALE GENOMIC DNA]</scope>
    <source>
        <strain evidence="5 6">DSM 45859</strain>
    </source>
</reference>
<evidence type="ECO:0000313" key="6">
    <source>
        <dbReference type="Proteomes" id="UP000581769"/>
    </source>
</evidence>
<feature type="region of interest" description="Disordered" evidence="3">
    <location>
        <begin position="151"/>
        <end position="179"/>
    </location>
</feature>
<gene>
    <name evidence="5" type="ORF">BJY18_006205</name>
</gene>
<dbReference type="InterPro" id="IPR011042">
    <property type="entry name" value="6-blade_b-propeller_TolB-like"/>
</dbReference>
<evidence type="ECO:0000256" key="2">
    <source>
        <dbReference type="ARBA" id="ARBA00022825"/>
    </source>
</evidence>
<keyword evidence="5" id="KW-0031">Aminopeptidase</keyword>
<proteinExistence type="predicted"/>
<keyword evidence="2" id="KW-0720">Serine protease</keyword>
<protein>
    <submittedName>
        <fullName evidence="5">Dipeptidyl aminopeptidase/acylaminoacyl peptidase</fullName>
    </submittedName>
</protein>
<accession>A0A840J3T2</accession>
<keyword evidence="5" id="KW-0645">Protease</keyword>
<dbReference type="Gene3D" id="3.40.50.1820">
    <property type="entry name" value="alpha/beta hydrolase"/>
    <property type="match status" value="1"/>
</dbReference>
<keyword evidence="6" id="KW-1185">Reference proteome</keyword>